<evidence type="ECO:0000313" key="2">
    <source>
        <dbReference type="Proteomes" id="UP000229570"/>
    </source>
</evidence>
<evidence type="ECO:0000313" key="1">
    <source>
        <dbReference type="EMBL" id="PIQ72238.1"/>
    </source>
</evidence>
<sequence>MYHGIILDKEFKNREFVNFFKIFNKRKSTDTDWLLYGIEVEDEVIKETIKEIQNNLKENEPYYTHLYNRRELIVIFKNKVFYTTLDKSTWKEFVDYGLNLGIPREQLNVAPIKFEEEKDYFST</sequence>
<proteinExistence type="predicted"/>
<dbReference type="EMBL" id="PCVL01000061">
    <property type="protein sequence ID" value="PIQ72238.1"/>
    <property type="molecule type" value="Genomic_DNA"/>
</dbReference>
<gene>
    <name evidence="1" type="ORF">COV86_04060</name>
</gene>
<accession>A0A2H0KLU7</accession>
<comment type="caution">
    <text evidence="1">The sequence shown here is derived from an EMBL/GenBank/DDBJ whole genome shotgun (WGS) entry which is preliminary data.</text>
</comment>
<organism evidence="1 2">
    <name type="scientific">Candidatus Roizmanbacteria bacterium CG11_big_fil_rev_8_21_14_0_20_35_14</name>
    <dbReference type="NCBI Taxonomy" id="1974855"/>
    <lineage>
        <taxon>Bacteria</taxon>
        <taxon>Candidatus Roizmaniibacteriota</taxon>
    </lineage>
</organism>
<name>A0A2H0KLU7_9BACT</name>
<dbReference type="Proteomes" id="UP000229570">
    <property type="component" value="Unassembled WGS sequence"/>
</dbReference>
<reference evidence="1 2" key="1">
    <citation type="submission" date="2017-09" db="EMBL/GenBank/DDBJ databases">
        <title>Depth-based differentiation of microbial function through sediment-hosted aquifers and enrichment of novel symbionts in the deep terrestrial subsurface.</title>
        <authorList>
            <person name="Probst A.J."/>
            <person name="Ladd B."/>
            <person name="Jarett J.K."/>
            <person name="Geller-Mcgrath D.E."/>
            <person name="Sieber C.M."/>
            <person name="Emerson J.B."/>
            <person name="Anantharaman K."/>
            <person name="Thomas B.C."/>
            <person name="Malmstrom R."/>
            <person name="Stieglmeier M."/>
            <person name="Klingl A."/>
            <person name="Woyke T."/>
            <person name="Ryan C.M."/>
            <person name="Banfield J.F."/>
        </authorList>
    </citation>
    <scope>NUCLEOTIDE SEQUENCE [LARGE SCALE GENOMIC DNA]</scope>
    <source>
        <strain evidence="1">CG11_big_fil_rev_8_21_14_0_20_35_14</strain>
    </source>
</reference>
<dbReference type="AlphaFoldDB" id="A0A2H0KLU7"/>
<protein>
    <submittedName>
        <fullName evidence="1">Uncharacterized protein</fullName>
    </submittedName>
</protein>